<comment type="caution">
    <text evidence="3">The sequence shown here is derived from an EMBL/GenBank/DDBJ whole genome shotgun (WGS) entry which is preliminary data.</text>
</comment>
<dbReference type="PROSITE" id="PS50006">
    <property type="entry name" value="FHA_DOMAIN"/>
    <property type="match status" value="1"/>
</dbReference>
<evidence type="ECO:0000313" key="3">
    <source>
        <dbReference type="EMBL" id="KAJ7773352.1"/>
    </source>
</evidence>
<dbReference type="AlphaFoldDB" id="A0AAD7JYU7"/>
<dbReference type="SUPFAM" id="SSF49879">
    <property type="entry name" value="SMAD/FHA domain"/>
    <property type="match status" value="1"/>
</dbReference>
<feature type="compositionally biased region" description="Pro residues" evidence="1">
    <location>
        <begin position="276"/>
        <end position="289"/>
    </location>
</feature>
<accession>A0AAD7JYU7</accession>
<feature type="region of interest" description="Disordered" evidence="1">
    <location>
        <begin position="189"/>
        <end position="242"/>
    </location>
</feature>
<dbReference type="Gene3D" id="2.60.200.20">
    <property type="match status" value="1"/>
</dbReference>
<dbReference type="SMART" id="SM00240">
    <property type="entry name" value="FHA"/>
    <property type="match status" value="1"/>
</dbReference>
<sequence length="417" mass="43803">GRFGTVQLLRRQPASTATTAGSSTTTAAAAGDEVVIASFGVDTPTVSFGRDPTCSVRLYYPTVAPLHARIVFSGDESEKKKNAFVEVLGANGMLVDGCTVYPNAQDDGSGSGSGKGVRTIALGNGSELEIHGKRFRFVYPPKEMRKALAESPARPANRALRLSLIPSAQVFDPRPSPDPRQNLRVLQSPLRIAGSSPKKNGSPGPGTPSPSPRGRQQDDEEEADEEDGQTITLVQGSHPRVVEEAKDLVILEDVDISAEERATAVDKQSPTAAGSAPPPPPPPPPAPPRTPRRQSLHRAVLIRSAQRAVWAANSPASHNSGSNSGSNSSTPSAGSSNSSAGSVLRGWQAPAAAPSTSPTRVTVSQAEQDDEADDETDTEEEEAEVRRLGLEVVSVSSGSESEDEVWVLLFSPLSVSR</sequence>
<dbReference type="InterPro" id="IPR000253">
    <property type="entry name" value="FHA_dom"/>
</dbReference>
<feature type="region of interest" description="Disordered" evidence="1">
    <location>
        <begin position="260"/>
        <end position="387"/>
    </location>
</feature>
<keyword evidence="4" id="KW-1185">Reference proteome</keyword>
<dbReference type="EMBL" id="JARKIB010000013">
    <property type="protein sequence ID" value="KAJ7773352.1"/>
    <property type="molecule type" value="Genomic_DNA"/>
</dbReference>
<feature type="compositionally biased region" description="Low complexity" evidence="1">
    <location>
        <begin position="349"/>
        <end position="359"/>
    </location>
</feature>
<evidence type="ECO:0000259" key="2">
    <source>
        <dbReference type="PROSITE" id="PS50006"/>
    </source>
</evidence>
<feature type="compositionally biased region" description="Acidic residues" evidence="1">
    <location>
        <begin position="218"/>
        <end position="228"/>
    </location>
</feature>
<dbReference type="Pfam" id="PF00498">
    <property type="entry name" value="FHA"/>
    <property type="match status" value="1"/>
</dbReference>
<evidence type="ECO:0000313" key="4">
    <source>
        <dbReference type="Proteomes" id="UP001215598"/>
    </source>
</evidence>
<feature type="compositionally biased region" description="Acidic residues" evidence="1">
    <location>
        <begin position="367"/>
        <end position="383"/>
    </location>
</feature>
<reference evidence="3" key="1">
    <citation type="submission" date="2023-03" db="EMBL/GenBank/DDBJ databases">
        <title>Massive genome expansion in bonnet fungi (Mycena s.s.) driven by repeated elements and novel gene families across ecological guilds.</title>
        <authorList>
            <consortium name="Lawrence Berkeley National Laboratory"/>
            <person name="Harder C.B."/>
            <person name="Miyauchi S."/>
            <person name="Viragh M."/>
            <person name="Kuo A."/>
            <person name="Thoen E."/>
            <person name="Andreopoulos B."/>
            <person name="Lu D."/>
            <person name="Skrede I."/>
            <person name="Drula E."/>
            <person name="Henrissat B."/>
            <person name="Morin E."/>
            <person name="Kohler A."/>
            <person name="Barry K."/>
            <person name="LaButti K."/>
            <person name="Morin E."/>
            <person name="Salamov A."/>
            <person name="Lipzen A."/>
            <person name="Mereny Z."/>
            <person name="Hegedus B."/>
            <person name="Baldrian P."/>
            <person name="Stursova M."/>
            <person name="Weitz H."/>
            <person name="Taylor A."/>
            <person name="Grigoriev I.V."/>
            <person name="Nagy L.G."/>
            <person name="Martin F."/>
            <person name="Kauserud H."/>
        </authorList>
    </citation>
    <scope>NUCLEOTIDE SEQUENCE</scope>
    <source>
        <strain evidence="3">CBHHK182m</strain>
    </source>
</reference>
<gene>
    <name evidence="3" type="ORF">B0H16DRAFT_1512074</name>
</gene>
<evidence type="ECO:0000256" key="1">
    <source>
        <dbReference type="SAM" id="MobiDB-lite"/>
    </source>
</evidence>
<feature type="compositionally biased region" description="Low complexity" evidence="1">
    <location>
        <begin position="311"/>
        <end position="342"/>
    </location>
</feature>
<proteinExistence type="predicted"/>
<organism evidence="3 4">
    <name type="scientific">Mycena metata</name>
    <dbReference type="NCBI Taxonomy" id="1033252"/>
    <lineage>
        <taxon>Eukaryota</taxon>
        <taxon>Fungi</taxon>
        <taxon>Dikarya</taxon>
        <taxon>Basidiomycota</taxon>
        <taxon>Agaricomycotina</taxon>
        <taxon>Agaricomycetes</taxon>
        <taxon>Agaricomycetidae</taxon>
        <taxon>Agaricales</taxon>
        <taxon>Marasmiineae</taxon>
        <taxon>Mycenaceae</taxon>
        <taxon>Mycena</taxon>
    </lineage>
</organism>
<name>A0AAD7JYU7_9AGAR</name>
<dbReference type="InterPro" id="IPR008984">
    <property type="entry name" value="SMAD_FHA_dom_sf"/>
</dbReference>
<dbReference type="Proteomes" id="UP001215598">
    <property type="component" value="Unassembled WGS sequence"/>
</dbReference>
<feature type="non-terminal residue" evidence="3">
    <location>
        <position position="1"/>
    </location>
</feature>
<protein>
    <recommendedName>
        <fullName evidence="2">FHA domain-containing protein</fullName>
    </recommendedName>
</protein>
<feature type="domain" description="FHA" evidence="2">
    <location>
        <begin position="46"/>
        <end position="100"/>
    </location>
</feature>